<evidence type="ECO:0000313" key="3">
    <source>
        <dbReference type="EnsemblPlants" id="Zm00001eb261940_P001"/>
    </source>
</evidence>
<dbReference type="AlphaFoldDB" id="A0A804PQB9"/>
<dbReference type="GO" id="GO:0051539">
    <property type="term" value="F:4 iron, 4 sulfur cluster binding"/>
    <property type="evidence" value="ECO:0007669"/>
    <property type="project" value="InterPro"/>
</dbReference>
<reference evidence="3" key="3">
    <citation type="submission" date="2021-05" db="UniProtKB">
        <authorList>
            <consortium name="EnsemblPlants"/>
        </authorList>
    </citation>
    <scope>IDENTIFICATION</scope>
    <source>
        <strain evidence="3">cv. B73</strain>
    </source>
</reference>
<sequence length="124" mass="13275">MLAEVRGGSNSGDNSGEQLLPIRASSAESEGTAAFVSSKASSQRVRFIDWIPESPAIDGFLLGSGEGLLPRLVSGSTTSTSTKGRIYHKMYGCQMNISDMEIVLSIMKNEAIRLERQVNGPPNN</sequence>
<dbReference type="PROSITE" id="PS51449">
    <property type="entry name" value="MTTASE_N"/>
    <property type="match status" value="1"/>
</dbReference>
<feature type="region of interest" description="Disordered" evidence="1">
    <location>
        <begin position="1"/>
        <end position="23"/>
    </location>
</feature>
<organism evidence="3 4">
    <name type="scientific">Zea mays</name>
    <name type="common">Maize</name>
    <dbReference type="NCBI Taxonomy" id="4577"/>
    <lineage>
        <taxon>Eukaryota</taxon>
        <taxon>Viridiplantae</taxon>
        <taxon>Streptophyta</taxon>
        <taxon>Embryophyta</taxon>
        <taxon>Tracheophyta</taxon>
        <taxon>Spermatophyta</taxon>
        <taxon>Magnoliopsida</taxon>
        <taxon>Liliopsida</taxon>
        <taxon>Poales</taxon>
        <taxon>Poaceae</taxon>
        <taxon>PACMAD clade</taxon>
        <taxon>Panicoideae</taxon>
        <taxon>Andropogonodae</taxon>
        <taxon>Andropogoneae</taxon>
        <taxon>Tripsacinae</taxon>
        <taxon>Zea</taxon>
    </lineage>
</organism>
<name>A0A804PQB9_MAIZE</name>
<protein>
    <recommendedName>
        <fullName evidence="2">MTTase N-terminal domain-containing protein</fullName>
    </recommendedName>
</protein>
<proteinExistence type="predicted"/>
<evidence type="ECO:0000313" key="4">
    <source>
        <dbReference type="Proteomes" id="UP000007305"/>
    </source>
</evidence>
<evidence type="ECO:0000259" key="2">
    <source>
        <dbReference type="PROSITE" id="PS51449"/>
    </source>
</evidence>
<dbReference type="Gramene" id="Zm00001eb261940_T001">
    <property type="protein sequence ID" value="Zm00001eb261940_P001"/>
    <property type="gene ID" value="Zm00001eb261940"/>
</dbReference>
<keyword evidence="4" id="KW-1185">Reference proteome</keyword>
<feature type="domain" description="MTTase N-terminal" evidence="2">
    <location>
        <begin position="84"/>
        <end position="124"/>
    </location>
</feature>
<reference evidence="4" key="1">
    <citation type="journal article" date="2009" name="Science">
        <title>The B73 maize genome: complexity, diversity, and dynamics.</title>
        <authorList>
            <person name="Schnable P.S."/>
            <person name="Ware D."/>
            <person name="Fulton R.S."/>
            <person name="Stein J.C."/>
            <person name="Wei F."/>
            <person name="Pasternak S."/>
            <person name="Liang C."/>
            <person name="Zhang J."/>
            <person name="Fulton L."/>
            <person name="Graves T.A."/>
            <person name="Minx P."/>
            <person name="Reily A.D."/>
            <person name="Courtney L."/>
            <person name="Kruchowski S.S."/>
            <person name="Tomlinson C."/>
            <person name="Strong C."/>
            <person name="Delehaunty K."/>
            <person name="Fronick C."/>
            <person name="Courtney B."/>
            <person name="Rock S.M."/>
            <person name="Belter E."/>
            <person name="Du F."/>
            <person name="Kim K."/>
            <person name="Abbott R.M."/>
            <person name="Cotton M."/>
            <person name="Levy A."/>
            <person name="Marchetto P."/>
            <person name="Ochoa K."/>
            <person name="Jackson S.M."/>
            <person name="Gillam B."/>
            <person name="Chen W."/>
            <person name="Yan L."/>
            <person name="Higginbotham J."/>
            <person name="Cardenas M."/>
            <person name="Waligorski J."/>
            <person name="Applebaum E."/>
            <person name="Phelps L."/>
            <person name="Falcone J."/>
            <person name="Kanchi K."/>
            <person name="Thane T."/>
            <person name="Scimone A."/>
            <person name="Thane N."/>
            <person name="Henke J."/>
            <person name="Wang T."/>
            <person name="Ruppert J."/>
            <person name="Shah N."/>
            <person name="Rotter K."/>
            <person name="Hodges J."/>
            <person name="Ingenthron E."/>
            <person name="Cordes M."/>
            <person name="Kohlberg S."/>
            <person name="Sgro J."/>
            <person name="Delgado B."/>
            <person name="Mead K."/>
            <person name="Chinwalla A."/>
            <person name="Leonard S."/>
            <person name="Crouse K."/>
            <person name="Collura K."/>
            <person name="Kudrna D."/>
            <person name="Currie J."/>
            <person name="He R."/>
            <person name="Angelova A."/>
            <person name="Rajasekar S."/>
            <person name="Mueller T."/>
            <person name="Lomeli R."/>
            <person name="Scara G."/>
            <person name="Ko A."/>
            <person name="Delaney K."/>
            <person name="Wissotski M."/>
            <person name="Lopez G."/>
            <person name="Campos D."/>
            <person name="Braidotti M."/>
            <person name="Ashley E."/>
            <person name="Golser W."/>
            <person name="Kim H."/>
            <person name="Lee S."/>
            <person name="Lin J."/>
            <person name="Dujmic Z."/>
            <person name="Kim W."/>
            <person name="Talag J."/>
            <person name="Zuccolo A."/>
            <person name="Fan C."/>
            <person name="Sebastian A."/>
            <person name="Kramer M."/>
            <person name="Spiegel L."/>
            <person name="Nascimento L."/>
            <person name="Zutavern T."/>
            <person name="Miller B."/>
            <person name="Ambroise C."/>
            <person name="Muller S."/>
            <person name="Spooner W."/>
            <person name="Narechania A."/>
            <person name="Ren L."/>
            <person name="Wei S."/>
            <person name="Kumari S."/>
            <person name="Faga B."/>
            <person name="Levy M.J."/>
            <person name="McMahan L."/>
            <person name="Van Buren P."/>
            <person name="Vaughn M.W."/>
            <person name="Ying K."/>
            <person name="Yeh C.-T."/>
            <person name="Emrich S.J."/>
            <person name="Jia Y."/>
            <person name="Kalyanaraman A."/>
            <person name="Hsia A.-P."/>
            <person name="Barbazuk W.B."/>
            <person name="Baucom R.S."/>
            <person name="Brutnell T.P."/>
            <person name="Carpita N.C."/>
            <person name="Chaparro C."/>
            <person name="Chia J.-M."/>
            <person name="Deragon J.-M."/>
            <person name="Estill J.C."/>
            <person name="Fu Y."/>
            <person name="Jeddeloh J.A."/>
            <person name="Han Y."/>
            <person name="Lee H."/>
            <person name="Li P."/>
            <person name="Lisch D.R."/>
            <person name="Liu S."/>
            <person name="Liu Z."/>
            <person name="Nagel D.H."/>
            <person name="McCann M.C."/>
            <person name="SanMiguel P."/>
            <person name="Myers A.M."/>
            <person name="Nettleton D."/>
            <person name="Nguyen J."/>
            <person name="Penning B.W."/>
            <person name="Ponnala L."/>
            <person name="Schneider K.L."/>
            <person name="Schwartz D.C."/>
            <person name="Sharma A."/>
            <person name="Soderlund C."/>
            <person name="Springer N.M."/>
            <person name="Sun Q."/>
            <person name="Wang H."/>
            <person name="Waterman M."/>
            <person name="Westerman R."/>
            <person name="Wolfgruber T.K."/>
            <person name="Yang L."/>
            <person name="Yu Y."/>
            <person name="Zhang L."/>
            <person name="Zhou S."/>
            <person name="Zhu Q."/>
            <person name="Bennetzen J.L."/>
            <person name="Dawe R.K."/>
            <person name="Jiang J."/>
            <person name="Jiang N."/>
            <person name="Presting G.G."/>
            <person name="Wessler S.R."/>
            <person name="Aluru S."/>
            <person name="Martienssen R.A."/>
            <person name="Clifton S.W."/>
            <person name="McCombie W.R."/>
            <person name="Wing R.A."/>
            <person name="Wilson R.K."/>
        </authorList>
    </citation>
    <scope>NUCLEOTIDE SEQUENCE [LARGE SCALE GENOMIC DNA]</scope>
    <source>
        <strain evidence="4">cv. B73</strain>
    </source>
</reference>
<accession>A0A804PQB9</accession>
<dbReference type="EnsemblPlants" id="Zm00001eb261940_T001">
    <property type="protein sequence ID" value="Zm00001eb261940_P001"/>
    <property type="gene ID" value="Zm00001eb261940"/>
</dbReference>
<dbReference type="InterPro" id="IPR013848">
    <property type="entry name" value="Methylthiotransferase_N"/>
</dbReference>
<reference evidence="3" key="2">
    <citation type="submission" date="2019-07" db="EMBL/GenBank/DDBJ databases">
        <authorList>
            <person name="Seetharam A."/>
            <person name="Woodhouse M."/>
            <person name="Cannon E."/>
        </authorList>
    </citation>
    <scope>NUCLEOTIDE SEQUENCE [LARGE SCALE GENOMIC DNA]</scope>
    <source>
        <strain evidence="3">cv. B73</strain>
    </source>
</reference>
<dbReference type="InParanoid" id="A0A804PQB9"/>
<dbReference type="Proteomes" id="UP000007305">
    <property type="component" value="Chromosome 6"/>
</dbReference>
<evidence type="ECO:0000256" key="1">
    <source>
        <dbReference type="SAM" id="MobiDB-lite"/>
    </source>
</evidence>
<dbReference type="GO" id="GO:0035596">
    <property type="term" value="F:methylthiotransferase activity"/>
    <property type="evidence" value="ECO:0007669"/>
    <property type="project" value="InterPro"/>
</dbReference>